<accession>A0ABN3PI41</accession>
<name>A0ABN3PI41_9ACTN</name>
<dbReference type="Proteomes" id="UP001501509">
    <property type="component" value="Unassembled WGS sequence"/>
</dbReference>
<proteinExistence type="predicted"/>
<dbReference type="EMBL" id="BAAATD010000002">
    <property type="protein sequence ID" value="GAA2582809.1"/>
    <property type="molecule type" value="Genomic_DNA"/>
</dbReference>
<comment type="caution">
    <text evidence="2">The sequence shown here is derived from an EMBL/GenBank/DDBJ whole genome shotgun (WGS) entry which is preliminary data.</text>
</comment>
<evidence type="ECO:0000256" key="1">
    <source>
        <dbReference type="SAM" id="Phobius"/>
    </source>
</evidence>
<reference evidence="2 3" key="1">
    <citation type="journal article" date="2019" name="Int. J. Syst. Evol. Microbiol.">
        <title>The Global Catalogue of Microorganisms (GCM) 10K type strain sequencing project: providing services to taxonomists for standard genome sequencing and annotation.</title>
        <authorList>
            <consortium name="The Broad Institute Genomics Platform"/>
            <consortium name="The Broad Institute Genome Sequencing Center for Infectious Disease"/>
            <person name="Wu L."/>
            <person name="Ma J."/>
        </authorList>
    </citation>
    <scope>NUCLEOTIDE SEQUENCE [LARGE SCALE GENOMIC DNA]</scope>
    <source>
        <strain evidence="2 3">JCM 6833</strain>
    </source>
</reference>
<keyword evidence="1" id="KW-0812">Transmembrane</keyword>
<organism evidence="2 3">
    <name type="scientific">Actinomadura fulvescens</name>
    <dbReference type="NCBI Taxonomy" id="46160"/>
    <lineage>
        <taxon>Bacteria</taxon>
        <taxon>Bacillati</taxon>
        <taxon>Actinomycetota</taxon>
        <taxon>Actinomycetes</taxon>
        <taxon>Streptosporangiales</taxon>
        <taxon>Thermomonosporaceae</taxon>
        <taxon>Actinomadura</taxon>
    </lineage>
</organism>
<evidence type="ECO:0000313" key="3">
    <source>
        <dbReference type="Proteomes" id="UP001501509"/>
    </source>
</evidence>
<keyword evidence="1" id="KW-0472">Membrane</keyword>
<evidence type="ECO:0000313" key="2">
    <source>
        <dbReference type="EMBL" id="GAA2582809.1"/>
    </source>
</evidence>
<gene>
    <name evidence="2" type="ORF">GCM10010411_14300</name>
</gene>
<feature type="transmembrane region" description="Helical" evidence="1">
    <location>
        <begin position="56"/>
        <end position="79"/>
    </location>
</feature>
<protein>
    <recommendedName>
        <fullName evidence="4">Integral membrane protein</fullName>
    </recommendedName>
</protein>
<feature type="transmembrane region" description="Helical" evidence="1">
    <location>
        <begin position="125"/>
        <end position="147"/>
    </location>
</feature>
<evidence type="ECO:0008006" key="4">
    <source>
        <dbReference type="Google" id="ProtNLM"/>
    </source>
</evidence>
<keyword evidence="3" id="KW-1185">Reference proteome</keyword>
<sequence>MSMSHKDDPSLAVVHEEAQRGLDTQDKTSERIDTKAAATLAFTGLLITLTRHDERLFVSAGRITAVAAAVIALGAFFPWPRRRMLELKRLRRYLAKEAAETTRYLVLLKTGYEDRIASEISQRRLALRMALILVVVSMTLIALGATLSDTREVVR</sequence>
<keyword evidence="1" id="KW-1133">Transmembrane helix</keyword>